<evidence type="ECO:0000313" key="15">
    <source>
        <dbReference type="Proteomes" id="UP000594865"/>
    </source>
</evidence>
<dbReference type="SUPFAM" id="SSF55083">
    <property type="entry name" value="6-hydroxymethyl-7,8-dihydropterin pyrophosphokinase, HPPK"/>
    <property type="match status" value="1"/>
</dbReference>
<evidence type="ECO:0000256" key="1">
    <source>
        <dbReference type="ARBA" id="ARBA00005051"/>
    </source>
</evidence>
<dbReference type="EMBL" id="CP065726">
    <property type="protein sequence ID" value="QPT37602.1"/>
    <property type="molecule type" value="Genomic_DNA"/>
</dbReference>
<sequence length="164" mass="18040">MNNRHFAIIALGSNLDNPVQQIRSALDALSSHPDIQLQKTSSLYATVPVGYDDQPDFVNAVCAVSTDMDGISLLSVLNRIEADFGRKRSFINAPRTLDLDIIDFDGIFSDDPHLTLPHPRAHERSFVMRPLAEILPDFILGKHGKAAELSGKLGDQGIHLLTDK</sequence>
<evidence type="ECO:0000256" key="4">
    <source>
        <dbReference type="ARBA" id="ARBA00016218"/>
    </source>
</evidence>
<evidence type="ECO:0000256" key="5">
    <source>
        <dbReference type="ARBA" id="ARBA00022679"/>
    </source>
</evidence>
<evidence type="ECO:0000256" key="6">
    <source>
        <dbReference type="ARBA" id="ARBA00022741"/>
    </source>
</evidence>
<dbReference type="InterPro" id="IPR000550">
    <property type="entry name" value="Hppk"/>
</dbReference>
<dbReference type="CDD" id="cd00483">
    <property type="entry name" value="HPPK"/>
    <property type="match status" value="1"/>
</dbReference>
<keyword evidence="9" id="KW-0289">Folate biosynthesis</keyword>
<dbReference type="Pfam" id="PF01288">
    <property type="entry name" value="HPPK"/>
    <property type="match status" value="1"/>
</dbReference>
<keyword evidence="15" id="KW-1185">Reference proteome</keyword>
<reference evidence="14 15" key="1">
    <citation type="submission" date="2020-12" db="EMBL/GenBank/DDBJ databases">
        <title>FDA dAtabase for Regulatory Grade micrObial Sequences (FDA-ARGOS): Supporting development and validation of Infectious Disease Dx tests.</title>
        <authorList>
            <person name="Sproer C."/>
            <person name="Gronow S."/>
            <person name="Severitt S."/>
            <person name="Schroder I."/>
            <person name="Tallon L."/>
            <person name="Sadzewicz L."/>
            <person name="Zhao X."/>
            <person name="Boylan J."/>
            <person name="Ott S."/>
            <person name="Bowen H."/>
            <person name="Vavikolanu K."/>
            <person name="Mehta A."/>
            <person name="Aluvathingal J."/>
            <person name="Nadendla S."/>
            <person name="Lowell S."/>
            <person name="Myers T."/>
            <person name="Yan Y."/>
            <person name="Sichtig H."/>
        </authorList>
    </citation>
    <scope>NUCLEOTIDE SEQUENCE [LARGE SCALE GENOMIC DNA]</scope>
    <source>
        <strain evidence="14 15">FDAARGOS_871</strain>
    </source>
</reference>
<dbReference type="RefSeq" id="WP_108043224.1">
    <property type="nucleotide sequence ID" value="NZ_CAUOYQ010000003.1"/>
</dbReference>
<name>A0A7T3ES71_NEICI</name>
<feature type="domain" description="7,8-dihydro-6-hydroxymethylpterin-pyrophosphokinase" evidence="13">
    <location>
        <begin position="8"/>
        <end position="136"/>
    </location>
</feature>
<evidence type="ECO:0000256" key="9">
    <source>
        <dbReference type="ARBA" id="ARBA00022909"/>
    </source>
</evidence>
<dbReference type="GeneID" id="84020757"/>
<keyword evidence="6" id="KW-0547">Nucleotide-binding</keyword>
<dbReference type="NCBIfam" id="TIGR01498">
    <property type="entry name" value="folK"/>
    <property type="match status" value="1"/>
</dbReference>
<evidence type="ECO:0000256" key="7">
    <source>
        <dbReference type="ARBA" id="ARBA00022777"/>
    </source>
</evidence>
<dbReference type="GO" id="GO:0046656">
    <property type="term" value="P:folic acid biosynthetic process"/>
    <property type="evidence" value="ECO:0007669"/>
    <property type="project" value="UniProtKB-KW"/>
</dbReference>
<dbReference type="GO" id="GO:0046654">
    <property type="term" value="P:tetrahydrofolate biosynthetic process"/>
    <property type="evidence" value="ECO:0007669"/>
    <property type="project" value="UniProtKB-UniPathway"/>
</dbReference>
<protein>
    <recommendedName>
        <fullName evidence="4">2-amino-4-hydroxy-6-hydroxymethyldihydropteridine pyrophosphokinase</fullName>
        <ecNumber evidence="3">2.7.6.3</ecNumber>
    </recommendedName>
    <alternativeName>
        <fullName evidence="11">6-hydroxymethyl-7,8-dihydropterin pyrophosphokinase</fullName>
    </alternativeName>
    <alternativeName>
        <fullName evidence="12">7,8-dihydro-6-hydroxymethylpterin-pyrophosphokinase</fullName>
    </alternativeName>
</protein>
<dbReference type="GO" id="GO:0016301">
    <property type="term" value="F:kinase activity"/>
    <property type="evidence" value="ECO:0007669"/>
    <property type="project" value="UniProtKB-KW"/>
</dbReference>
<accession>A0A7T3ES71</accession>
<evidence type="ECO:0000256" key="3">
    <source>
        <dbReference type="ARBA" id="ARBA00013253"/>
    </source>
</evidence>
<comment type="function">
    <text evidence="10">Catalyzes the transfer of pyrophosphate from adenosine triphosphate (ATP) to 6-hydroxymethyl-7,8-dihydropterin, an enzymatic step in folate biosynthesis pathway.</text>
</comment>
<dbReference type="GO" id="GO:0003848">
    <property type="term" value="F:2-amino-4-hydroxy-6-hydroxymethyldihydropteridine diphosphokinase activity"/>
    <property type="evidence" value="ECO:0007669"/>
    <property type="project" value="UniProtKB-EC"/>
</dbReference>
<evidence type="ECO:0000256" key="12">
    <source>
        <dbReference type="ARBA" id="ARBA00033413"/>
    </source>
</evidence>
<keyword evidence="5 14" id="KW-0808">Transferase</keyword>
<evidence type="ECO:0000259" key="13">
    <source>
        <dbReference type="Pfam" id="PF01288"/>
    </source>
</evidence>
<dbReference type="Gene3D" id="3.30.70.560">
    <property type="entry name" value="7,8-Dihydro-6-hydroxymethylpterin-pyrophosphokinase HPPK"/>
    <property type="match status" value="1"/>
</dbReference>
<comment type="similarity">
    <text evidence="2">Belongs to the HPPK family.</text>
</comment>
<dbReference type="AlphaFoldDB" id="A0A7T3ES71"/>
<dbReference type="UniPathway" id="UPA00077">
    <property type="reaction ID" value="UER00155"/>
</dbReference>
<gene>
    <name evidence="14" type="primary">folK</name>
    <name evidence="14" type="ORF">I6G28_06640</name>
</gene>
<evidence type="ECO:0000256" key="11">
    <source>
        <dbReference type="ARBA" id="ARBA00029766"/>
    </source>
</evidence>
<keyword evidence="8" id="KW-0067">ATP-binding</keyword>
<proteinExistence type="inferred from homology"/>
<dbReference type="PANTHER" id="PTHR43071">
    <property type="entry name" value="2-AMINO-4-HYDROXY-6-HYDROXYMETHYLDIHYDROPTERIDINE PYROPHOSPHOKINASE"/>
    <property type="match status" value="1"/>
</dbReference>
<keyword evidence="7 14" id="KW-0418">Kinase</keyword>
<dbReference type="GO" id="GO:0005524">
    <property type="term" value="F:ATP binding"/>
    <property type="evidence" value="ECO:0007669"/>
    <property type="project" value="UniProtKB-KW"/>
</dbReference>
<evidence type="ECO:0000313" key="14">
    <source>
        <dbReference type="EMBL" id="QPT37602.1"/>
    </source>
</evidence>
<dbReference type="EC" id="2.7.6.3" evidence="3"/>
<organism evidence="14 15">
    <name type="scientific">Neisseria cinerea</name>
    <dbReference type="NCBI Taxonomy" id="483"/>
    <lineage>
        <taxon>Bacteria</taxon>
        <taxon>Pseudomonadati</taxon>
        <taxon>Pseudomonadota</taxon>
        <taxon>Betaproteobacteria</taxon>
        <taxon>Neisseriales</taxon>
        <taxon>Neisseriaceae</taxon>
        <taxon>Neisseria</taxon>
    </lineage>
</organism>
<evidence type="ECO:0000256" key="2">
    <source>
        <dbReference type="ARBA" id="ARBA00005810"/>
    </source>
</evidence>
<dbReference type="InterPro" id="IPR035907">
    <property type="entry name" value="Hppk_sf"/>
</dbReference>
<dbReference type="Proteomes" id="UP000594865">
    <property type="component" value="Chromosome"/>
</dbReference>
<evidence type="ECO:0000256" key="10">
    <source>
        <dbReference type="ARBA" id="ARBA00029409"/>
    </source>
</evidence>
<evidence type="ECO:0000256" key="8">
    <source>
        <dbReference type="ARBA" id="ARBA00022840"/>
    </source>
</evidence>
<comment type="pathway">
    <text evidence="1">Cofactor biosynthesis; tetrahydrofolate biosynthesis; 2-amino-4-hydroxy-6-hydroxymethyl-7,8-dihydropteridine diphosphate from 7,8-dihydroneopterin triphosphate: step 4/4.</text>
</comment>
<dbReference type="PANTHER" id="PTHR43071:SF1">
    <property type="entry name" value="2-AMINO-4-HYDROXY-6-HYDROXYMETHYLDIHYDROPTERIDINE PYROPHOSPHOKINASE"/>
    <property type="match status" value="1"/>
</dbReference>